<accession>A0A5B7FQ22</accession>
<evidence type="ECO:0000313" key="3">
    <source>
        <dbReference type="Proteomes" id="UP000324222"/>
    </source>
</evidence>
<protein>
    <submittedName>
        <fullName evidence="2">Uncharacterized protein</fullName>
    </submittedName>
</protein>
<reference evidence="2 3" key="1">
    <citation type="submission" date="2019-05" db="EMBL/GenBank/DDBJ databases">
        <title>Another draft genome of Portunus trituberculatus and its Hox gene families provides insights of decapod evolution.</title>
        <authorList>
            <person name="Jeong J.-H."/>
            <person name="Song I."/>
            <person name="Kim S."/>
            <person name="Choi T."/>
            <person name="Kim D."/>
            <person name="Ryu S."/>
            <person name="Kim W."/>
        </authorList>
    </citation>
    <scope>NUCLEOTIDE SEQUENCE [LARGE SCALE GENOMIC DNA]</scope>
    <source>
        <tissue evidence="2">Muscle</tissue>
    </source>
</reference>
<comment type="caution">
    <text evidence="2">The sequence shown here is derived from an EMBL/GenBank/DDBJ whole genome shotgun (WGS) entry which is preliminary data.</text>
</comment>
<keyword evidence="3" id="KW-1185">Reference proteome</keyword>
<organism evidence="2 3">
    <name type="scientific">Portunus trituberculatus</name>
    <name type="common">Swimming crab</name>
    <name type="synonym">Neptunus trituberculatus</name>
    <dbReference type="NCBI Taxonomy" id="210409"/>
    <lineage>
        <taxon>Eukaryota</taxon>
        <taxon>Metazoa</taxon>
        <taxon>Ecdysozoa</taxon>
        <taxon>Arthropoda</taxon>
        <taxon>Crustacea</taxon>
        <taxon>Multicrustacea</taxon>
        <taxon>Malacostraca</taxon>
        <taxon>Eumalacostraca</taxon>
        <taxon>Eucarida</taxon>
        <taxon>Decapoda</taxon>
        <taxon>Pleocyemata</taxon>
        <taxon>Brachyura</taxon>
        <taxon>Eubrachyura</taxon>
        <taxon>Portunoidea</taxon>
        <taxon>Portunidae</taxon>
        <taxon>Portuninae</taxon>
        <taxon>Portunus</taxon>
    </lineage>
</organism>
<proteinExistence type="predicted"/>
<dbReference type="EMBL" id="VSRR010007798">
    <property type="protein sequence ID" value="MPC47555.1"/>
    <property type="molecule type" value="Genomic_DNA"/>
</dbReference>
<gene>
    <name evidence="2" type="ORF">E2C01_041304</name>
</gene>
<feature type="region of interest" description="Disordered" evidence="1">
    <location>
        <begin position="1"/>
        <end position="31"/>
    </location>
</feature>
<name>A0A5B7FQ22_PORTR</name>
<dbReference type="AlphaFoldDB" id="A0A5B7FQ22"/>
<dbReference type="Proteomes" id="UP000324222">
    <property type="component" value="Unassembled WGS sequence"/>
</dbReference>
<sequence>MPMETFGFQAGTRQRRDGCLTSSSSAPRNPVHGRCLPSCASTLPSGRQGLRCITSTGSTAEASPGTGKLELHARKDQEAKKFLLYKRCAPLVINA</sequence>
<evidence type="ECO:0000256" key="1">
    <source>
        <dbReference type="SAM" id="MobiDB-lite"/>
    </source>
</evidence>
<evidence type="ECO:0000313" key="2">
    <source>
        <dbReference type="EMBL" id="MPC47555.1"/>
    </source>
</evidence>